<feature type="domain" description="Transcription regulator TrmB C-terminal" evidence="3">
    <location>
        <begin position="113"/>
        <end position="255"/>
    </location>
</feature>
<accession>A0A9E5A1J3</accession>
<dbReference type="InterPro" id="IPR051797">
    <property type="entry name" value="TrmB-like"/>
</dbReference>
<dbReference type="EMBL" id="JAPVER010000018">
    <property type="protein sequence ID" value="MCZ3365200.1"/>
    <property type="molecule type" value="Genomic_DNA"/>
</dbReference>
<evidence type="ECO:0000259" key="2">
    <source>
        <dbReference type="Pfam" id="PF01978"/>
    </source>
</evidence>
<dbReference type="SUPFAM" id="SSF56024">
    <property type="entry name" value="Phospholipase D/nuclease"/>
    <property type="match status" value="1"/>
</dbReference>
<dbReference type="PANTHER" id="PTHR34293:SF1">
    <property type="entry name" value="HTH-TYPE TRANSCRIPTIONAL REGULATOR TRMBL2"/>
    <property type="match status" value="1"/>
</dbReference>
<dbReference type="EMBL" id="JAPVES010000030">
    <property type="protein sequence ID" value="MCZ3372955.1"/>
    <property type="molecule type" value="Genomic_DNA"/>
</dbReference>
<evidence type="ECO:0000313" key="4">
    <source>
        <dbReference type="EMBL" id="MCZ3365200.1"/>
    </source>
</evidence>
<dbReference type="RefSeq" id="WP_084689113.1">
    <property type="nucleotide sequence ID" value="NZ_JAPVER010000018.1"/>
</dbReference>
<dbReference type="AlphaFoldDB" id="A0A9E5A1J3"/>
<feature type="domain" description="Transcription regulator TrmB N-terminal" evidence="2">
    <location>
        <begin position="10"/>
        <end position="73"/>
    </location>
</feature>
<dbReference type="Gene3D" id="3.30.870.10">
    <property type="entry name" value="Endonuclease Chain A"/>
    <property type="match status" value="1"/>
</dbReference>
<gene>
    <name evidence="5" type="ORF">O3H35_09950</name>
    <name evidence="4" type="ORF">O3H54_04830</name>
</gene>
<proteinExistence type="inferred from homology"/>
<dbReference type="Gene3D" id="1.10.10.10">
    <property type="entry name" value="Winged helix-like DNA-binding domain superfamily/Winged helix DNA-binding domain"/>
    <property type="match status" value="1"/>
</dbReference>
<comment type="similarity">
    <text evidence="1">Belongs to the transcriptional regulator TrmB family.</text>
</comment>
<dbReference type="Proteomes" id="UP001068021">
    <property type="component" value="Unassembled WGS sequence"/>
</dbReference>
<dbReference type="PANTHER" id="PTHR34293">
    <property type="entry name" value="HTH-TYPE TRANSCRIPTIONAL REGULATOR TRMBL2"/>
    <property type="match status" value="1"/>
</dbReference>
<evidence type="ECO:0000256" key="1">
    <source>
        <dbReference type="ARBA" id="ARBA00007287"/>
    </source>
</evidence>
<evidence type="ECO:0000259" key="3">
    <source>
        <dbReference type="Pfam" id="PF11495"/>
    </source>
</evidence>
<dbReference type="InterPro" id="IPR036390">
    <property type="entry name" value="WH_DNA-bd_sf"/>
</dbReference>
<dbReference type="Pfam" id="PF01978">
    <property type="entry name" value="TrmB"/>
    <property type="match status" value="1"/>
</dbReference>
<name>A0A9E5A1J3_9EURY</name>
<dbReference type="InterPro" id="IPR002831">
    <property type="entry name" value="Tscrpt_reg_TrmB_N"/>
</dbReference>
<organism evidence="5">
    <name type="scientific">Methanobacterium veterum</name>
    <dbReference type="NCBI Taxonomy" id="408577"/>
    <lineage>
        <taxon>Archaea</taxon>
        <taxon>Methanobacteriati</taxon>
        <taxon>Methanobacteriota</taxon>
        <taxon>Methanomada group</taxon>
        <taxon>Methanobacteria</taxon>
        <taxon>Methanobacteriales</taxon>
        <taxon>Methanobacteriaceae</taxon>
        <taxon>Methanobacterium</taxon>
    </lineage>
</organism>
<protein>
    <submittedName>
        <fullName evidence="5">TrmB family transcriptional regulator</fullName>
    </submittedName>
</protein>
<keyword evidence="6" id="KW-1185">Reference proteome</keyword>
<dbReference type="Pfam" id="PF11495">
    <property type="entry name" value="Regulator_TrmB"/>
    <property type="match status" value="1"/>
</dbReference>
<dbReference type="Proteomes" id="UP001074446">
    <property type="component" value="Unassembled WGS sequence"/>
</dbReference>
<dbReference type="InterPro" id="IPR021586">
    <property type="entry name" value="Tscrpt_reg_TrmB_C"/>
</dbReference>
<evidence type="ECO:0000313" key="5">
    <source>
        <dbReference type="EMBL" id="MCZ3372955.1"/>
    </source>
</evidence>
<dbReference type="SUPFAM" id="SSF46785">
    <property type="entry name" value="Winged helix' DNA-binding domain"/>
    <property type="match status" value="1"/>
</dbReference>
<comment type="caution">
    <text evidence="5">The sequence shown here is derived from an EMBL/GenBank/DDBJ whole genome shotgun (WGS) entry which is preliminary data.</text>
</comment>
<sequence>MKEQEILSILQKMGMTYYGAKAYHTLIKTGTSNPTAIAEKSEVPRTKIYEVLNKLEKDNWIIIEKTRPATVKPRYPREVIEEHKSYLNSQLDEISSELTMIYDNILENETPLIRVVHSPDKIIQITEHLIENAKNKIILMGSLYLPYGVNIFKKELSKAKQRGVSVRIIAEHVNTEFVDFLEHLDKYADIKKGHPYYMKNMVVDNKECVFMMAQIEKGVPNVDSTTIIWISSPFLAAYVSSVFEMEWKKLDYYNKDNDYQDNPHYSDDE</sequence>
<evidence type="ECO:0000313" key="6">
    <source>
        <dbReference type="Proteomes" id="UP001068021"/>
    </source>
</evidence>
<reference evidence="5" key="1">
    <citation type="submission" date="2022-12" db="EMBL/GenBank/DDBJ databases">
        <title>Reclassification of two methanogenic archaea species isolated from the Kolyma lowland permafrost.</title>
        <authorList>
            <person name="Trubitsyn V.E."/>
            <person name="Rivkina E.M."/>
            <person name="Shcherbakova V.A."/>
        </authorList>
    </citation>
    <scope>NUCLEOTIDE SEQUENCE</scope>
    <source>
        <strain evidence="4">M2</strain>
        <strain evidence="5">MK4</strain>
    </source>
</reference>
<dbReference type="InterPro" id="IPR036388">
    <property type="entry name" value="WH-like_DNA-bd_sf"/>
</dbReference>